<feature type="signal peptide" evidence="1">
    <location>
        <begin position="1"/>
        <end position="16"/>
    </location>
</feature>
<evidence type="ECO:0000256" key="1">
    <source>
        <dbReference type="SAM" id="SignalP"/>
    </source>
</evidence>
<keyword evidence="1" id="KW-0732">Signal</keyword>
<evidence type="ECO:0000313" key="2">
    <source>
        <dbReference type="EMBL" id="ABU80574.1"/>
    </source>
</evidence>
<feature type="chain" id="PRO_5002717980" evidence="1">
    <location>
        <begin position="17"/>
        <end position="202"/>
    </location>
</feature>
<sequence>MLFATVLAALMGTTQALSGLLPYYSVTQKILDTDFFDVSFRVKSYNGWRHVITNDQTTLTSKWEILSDNKFRTQFEFFNFYMYQITTSVSPINVTPVKMVVSYQAKKPYALTVVGTSTAQFGKLTTTVKQLNKAYTGSFIDPLFDENTKIEDYVFGYQDISYYTKKIVGEGGVDQTGYWNWDPLANKAISQSWFSWDVLHMS</sequence>
<protein>
    <submittedName>
        <fullName evidence="2">Uncharacterized protein</fullName>
    </submittedName>
</protein>
<name>A7Y485_OXYTR</name>
<reference evidence="2" key="1">
    <citation type="journal article" date="2008" name="Eur. J. Protist.">
        <title>Differentially expressed genes during the encystment-excystment cycle of the ciliate Sterkiella histriomuscorum.</title>
        <authorList>
            <person name="Grisvard J."/>
            <person name="Lemullois M."/>
            <person name="Morin L."/>
            <person name="Baroin-Tourancheau A."/>
        </authorList>
    </citation>
    <scope>NUCLEOTIDE SEQUENCE</scope>
    <source>
        <strain evidence="2">BA</strain>
    </source>
</reference>
<proteinExistence type="predicted"/>
<dbReference type="AlphaFoldDB" id="A7Y485"/>
<accession>A7Y485</accession>
<dbReference type="EMBL" id="EU119286">
    <property type="protein sequence ID" value="ABU80574.1"/>
    <property type="molecule type" value="Genomic_DNA"/>
</dbReference>
<organism evidence="2">
    <name type="scientific">Oxytricha trifallax</name>
    <name type="common">Sterkiella histriomuscorum</name>
    <dbReference type="NCBI Taxonomy" id="94289"/>
    <lineage>
        <taxon>Eukaryota</taxon>
        <taxon>Sar</taxon>
        <taxon>Alveolata</taxon>
        <taxon>Ciliophora</taxon>
        <taxon>Intramacronucleata</taxon>
        <taxon>Spirotrichea</taxon>
        <taxon>Stichotrichia</taxon>
        <taxon>Sporadotrichida</taxon>
        <taxon>Oxytrichidae</taxon>
        <taxon>Stylonychinae</taxon>
        <taxon>Sterkiella</taxon>
    </lineage>
</organism>